<dbReference type="SUPFAM" id="SSF51126">
    <property type="entry name" value="Pectin lyase-like"/>
    <property type="match status" value="1"/>
</dbReference>
<dbReference type="Proteomes" id="UP000419743">
    <property type="component" value="Unassembled WGS sequence"/>
</dbReference>
<protein>
    <recommendedName>
        <fullName evidence="1">Right handed beta helix domain-containing protein</fullName>
    </recommendedName>
</protein>
<dbReference type="Pfam" id="PF13229">
    <property type="entry name" value="Beta_helix"/>
    <property type="match status" value="1"/>
</dbReference>
<dbReference type="InterPro" id="IPR012334">
    <property type="entry name" value="Pectin_lyas_fold"/>
</dbReference>
<dbReference type="Gene3D" id="2.160.20.10">
    <property type="entry name" value="Single-stranded right-handed beta-helix, Pectin lyase-like"/>
    <property type="match status" value="2"/>
</dbReference>
<dbReference type="PROSITE" id="PS51318">
    <property type="entry name" value="TAT"/>
    <property type="match status" value="1"/>
</dbReference>
<dbReference type="InterPro" id="IPR011050">
    <property type="entry name" value="Pectin_lyase_fold/virulence"/>
</dbReference>
<name>A0A7M4DEX6_9MICO</name>
<comment type="caution">
    <text evidence="2">The sequence shown here is derived from an EMBL/GenBank/DDBJ whole genome shotgun (WGS) entry which is preliminary data.</text>
</comment>
<gene>
    <name evidence="2" type="ORF">HALOF300_00667</name>
</gene>
<dbReference type="EMBL" id="CACRYJ010000011">
    <property type="protein sequence ID" value="VZO35469.1"/>
    <property type="molecule type" value="Genomic_DNA"/>
</dbReference>
<dbReference type="RefSeq" id="WP_156739255.1">
    <property type="nucleotide sequence ID" value="NZ_CACRYJ010000011.1"/>
</dbReference>
<dbReference type="SMART" id="SM00710">
    <property type="entry name" value="PbH1"/>
    <property type="match status" value="8"/>
</dbReference>
<keyword evidence="3" id="KW-1185">Reference proteome</keyword>
<evidence type="ECO:0000259" key="1">
    <source>
        <dbReference type="Pfam" id="PF13229"/>
    </source>
</evidence>
<feature type="domain" description="Right handed beta helix" evidence="1">
    <location>
        <begin position="193"/>
        <end position="333"/>
    </location>
</feature>
<accession>A0A7M4DEX6</accession>
<dbReference type="InterPro" id="IPR006311">
    <property type="entry name" value="TAT_signal"/>
</dbReference>
<dbReference type="InterPro" id="IPR039448">
    <property type="entry name" value="Beta_helix"/>
</dbReference>
<organism evidence="2 3">
    <name type="scientific">Occultella aeris</name>
    <dbReference type="NCBI Taxonomy" id="2761496"/>
    <lineage>
        <taxon>Bacteria</taxon>
        <taxon>Bacillati</taxon>
        <taxon>Actinomycetota</taxon>
        <taxon>Actinomycetes</taxon>
        <taxon>Micrococcales</taxon>
        <taxon>Ruaniaceae</taxon>
        <taxon>Occultella</taxon>
    </lineage>
</organism>
<evidence type="ECO:0000313" key="2">
    <source>
        <dbReference type="EMBL" id="VZO35469.1"/>
    </source>
</evidence>
<sequence>MITNVRPEDGAHIDTVGGATATRRGLLAGLAGAGALAAVLAASRPAHADPPPSGRVLVEDHYPASTTTDQEAWQAALNAAAALPGPSHVIASGASYHLTQPLNLTGFQDLTIEGLGPTSTTLRVDPARATALNNLFVIGGTAATARVTLRNLGFHGGMLSPEPEAHARDGAQPRPFPAGGYLRTAIYALGADDPTASGHAVVDGVTIENCRFYGTDGLPILLKGVRNVVVRDCYARRCLDIGFTFCTSVHFIGNRVEWCADNGVSLSRGCSEVVCVGNTIIGSFAAGIFAGGFGDDPGPSQITIVANTVLDSALCGIQLTKGTTDALVQANVIDGVLRGYGTWESDGNGPIYGVGVMVAGMPLTHSEATSSGNQADYERLAQRIQIIGNTISNADRAGVLMHGTDQISIIGNTVHNPGSATYVDGVTPIPPDATYRNTGIGPFAPAAAGCTNTTIALNQIADDRGGVMIYGVIGAQGVSTLAVGNTIVGAAQTSGGAGFRAPALPTVSRPTAASVGIGGNLYDTTLHKPIWSDGSAWRDAAGAVV</sequence>
<dbReference type="InterPro" id="IPR006626">
    <property type="entry name" value="PbH1"/>
</dbReference>
<evidence type="ECO:0000313" key="3">
    <source>
        <dbReference type="Proteomes" id="UP000419743"/>
    </source>
</evidence>
<dbReference type="AlphaFoldDB" id="A0A7M4DEX6"/>
<proteinExistence type="predicted"/>
<reference evidence="2 3" key="1">
    <citation type="submission" date="2019-11" db="EMBL/GenBank/DDBJ databases">
        <authorList>
            <person name="Criscuolo A."/>
        </authorList>
    </citation>
    <scope>NUCLEOTIDE SEQUENCE [LARGE SCALE GENOMIC DNA]</scope>
    <source>
        <strain evidence="2">CIP111667</strain>
    </source>
</reference>